<comment type="caution">
    <text evidence="1">The sequence shown here is derived from an EMBL/GenBank/DDBJ whole genome shotgun (WGS) entry which is preliminary data.</text>
</comment>
<proteinExistence type="predicted"/>
<accession>A0ABV4VJW9</accession>
<organism evidence="1 2">
    <name type="scientific">Shewanella mangrovisoli</name>
    <dbReference type="NCBI Taxonomy" id="2864211"/>
    <lineage>
        <taxon>Bacteria</taxon>
        <taxon>Pseudomonadati</taxon>
        <taxon>Pseudomonadota</taxon>
        <taxon>Gammaproteobacteria</taxon>
        <taxon>Alteromonadales</taxon>
        <taxon>Shewanellaceae</taxon>
        <taxon>Shewanella</taxon>
    </lineage>
</organism>
<dbReference type="EMBL" id="JBHFGU010000003">
    <property type="protein sequence ID" value="MFB2620600.1"/>
    <property type="molecule type" value="Genomic_DNA"/>
</dbReference>
<gene>
    <name evidence="1" type="ORF">ACE02W_12330</name>
</gene>
<dbReference type="RefSeq" id="WP_011717613.1">
    <property type="nucleotide sequence ID" value="NZ_JBCATE010000003.1"/>
</dbReference>
<name>A0ABV4VJW9_9GAMM</name>
<protein>
    <submittedName>
        <fullName evidence="1">Uncharacterized protein</fullName>
    </submittedName>
</protein>
<sequence>MPNTPMTLADLKSSIDTERDCGYVRLFEVHSSAPENEVNWLPNQLAVHALNSSMHLHQITEAEAKELFCYLLTHDMAHGIDLMQVQKAESFWNAIMARLSEPACFFTNTKDMHKNNWAGSYDPATNSTFDSCLVFKEKQKALIMVIEDED</sequence>
<evidence type="ECO:0000313" key="1">
    <source>
        <dbReference type="EMBL" id="MFB2620600.1"/>
    </source>
</evidence>
<evidence type="ECO:0000313" key="2">
    <source>
        <dbReference type="Proteomes" id="UP001576708"/>
    </source>
</evidence>
<dbReference type="Proteomes" id="UP001576708">
    <property type="component" value="Unassembled WGS sequence"/>
</dbReference>
<reference evidence="1 2" key="1">
    <citation type="submission" date="2024-09" db="EMBL/GenBank/DDBJ databases">
        <authorList>
            <person name="Zhang Y."/>
        </authorList>
    </citation>
    <scope>NUCLEOTIDE SEQUENCE [LARGE SCALE GENOMIC DNA]</scope>
    <source>
        <strain evidence="1 2">ZJ318</strain>
    </source>
</reference>
<keyword evidence="2" id="KW-1185">Reference proteome</keyword>